<evidence type="ECO:0000256" key="3">
    <source>
        <dbReference type="ARBA" id="ARBA00022578"/>
    </source>
</evidence>
<evidence type="ECO:0000313" key="8">
    <source>
        <dbReference type="Proteomes" id="UP000192847"/>
    </source>
</evidence>
<evidence type="ECO:0000256" key="5">
    <source>
        <dbReference type="ARBA" id="ARBA00023172"/>
    </source>
</evidence>
<dbReference type="Proteomes" id="UP000192847">
    <property type="component" value="Unassembled WGS sequence"/>
</dbReference>
<keyword evidence="4" id="KW-0238">DNA-binding</keyword>
<keyword evidence="3" id="KW-0815">Transposition</keyword>
<feature type="non-terminal residue" evidence="7">
    <location>
        <position position="1"/>
    </location>
</feature>
<dbReference type="InterPro" id="IPR001207">
    <property type="entry name" value="Transposase_mutator"/>
</dbReference>
<organism evidence="7 8">
    <name type="scientific">Mycobacterium timonense</name>
    <dbReference type="NCBI Taxonomy" id="701043"/>
    <lineage>
        <taxon>Bacteria</taxon>
        <taxon>Bacillati</taxon>
        <taxon>Actinomycetota</taxon>
        <taxon>Actinomycetes</taxon>
        <taxon>Mycobacteriales</taxon>
        <taxon>Mycobacteriaceae</taxon>
        <taxon>Mycobacterium</taxon>
        <taxon>Mycobacterium avium complex (MAC)</taxon>
    </lineage>
</organism>
<comment type="similarity">
    <text evidence="2">Belongs to the transposase mutator family.</text>
</comment>
<comment type="caution">
    <text evidence="7">The sequence shown here is derived from an EMBL/GenBank/DDBJ whole genome shotgun (WGS) entry which is preliminary data.</text>
</comment>
<keyword evidence="8" id="KW-1185">Reference proteome</keyword>
<evidence type="ECO:0000256" key="6">
    <source>
        <dbReference type="SAM" id="MobiDB-lite"/>
    </source>
</evidence>
<sequence length="68" mass="7395">RRTDVVGIFPDRASIIRLVGAVLAAQHDEWIEGRRYLGLDVLTRARTALTSTDEPAGQQTNPPPALTA</sequence>
<dbReference type="RefSeq" id="WP_211285933.1">
    <property type="nucleotide sequence ID" value="NZ_MVIL01000975.1"/>
</dbReference>
<evidence type="ECO:0000256" key="4">
    <source>
        <dbReference type="ARBA" id="ARBA00023125"/>
    </source>
</evidence>
<evidence type="ECO:0000313" key="7">
    <source>
        <dbReference type="EMBL" id="ORB75726.1"/>
    </source>
</evidence>
<dbReference type="EMBL" id="MVIL01000975">
    <property type="protein sequence ID" value="ORB75726.1"/>
    <property type="molecule type" value="Genomic_DNA"/>
</dbReference>
<feature type="compositionally biased region" description="Polar residues" evidence="6">
    <location>
        <begin position="49"/>
        <end position="60"/>
    </location>
</feature>
<evidence type="ECO:0000256" key="2">
    <source>
        <dbReference type="ARBA" id="ARBA00010961"/>
    </source>
</evidence>
<accession>A0ABX3TC20</accession>
<protein>
    <submittedName>
        <fullName evidence="7">IS256 family transposase</fullName>
    </submittedName>
</protein>
<feature type="region of interest" description="Disordered" evidence="6">
    <location>
        <begin position="49"/>
        <end position="68"/>
    </location>
</feature>
<comment type="function">
    <text evidence="1">Required for the transposition of the insertion element.</text>
</comment>
<keyword evidence="5" id="KW-0233">DNA recombination</keyword>
<name>A0ABX3TC20_9MYCO</name>
<evidence type="ECO:0000256" key="1">
    <source>
        <dbReference type="ARBA" id="ARBA00002190"/>
    </source>
</evidence>
<reference evidence="7 8" key="1">
    <citation type="submission" date="2017-02" db="EMBL/GenBank/DDBJ databases">
        <title>The new phylogeny of genus Mycobacterium.</title>
        <authorList>
            <person name="Tortoli E."/>
            <person name="Trovato A."/>
            <person name="Cirillo D.M."/>
        </authorList>
    </citation>
    <scope>NUCLEOTIDE SEQUENCE [LARGE SCALE GENOMIC DNA]</scope>
    <source>
        <strain evidence="7 8">CCUG 56329</strain>
    </source>
</reference>
<gene>
    <name evidence="7" type="ORF">BST46_30685</name>
</gene>
<dbReference type="Pfam" id="PF00872">
    <property type="entry name" value="Transposase_mut"/>
    <property type="match status" value="1"/>
</dbReference>
<proteinExistence type="inferred from homology"/>